<comment type="caution">
    <text evidence="4">The sequence shown here is derived from an EMBL/GenBank/DDBJ whole genome shotgun (WGS) entry which is preliminary data.</text>
</comment>
<dbReference type="PANTHER" id="PTHR11346:SF147">
    <property type="entry name" value="GALECTIN"/>
    <property type="match status" value="1"/>
</dbReference>
<name>A0AAD4RD23_9BILA</name>
<dbReference type="InterPro" id="IPR013320">
    <property type="entry name" value="ConA-like_dom_sf"/>
</dbReference>
<dbReference type="SMART" id="SM00908">
    <property type="entry name" value="Gal-bind_lectin"/>
    <property type="match status" value="1"/>
</dbReference>
<feature type="domain" description="Galectin" evidence="3">
    <location>
        <begin position="267"/>
        <end position="403"/>
    </location>
</feature>
<proteinExistence type="predicted"/>
<organism evidence="4 5">
    <name type="scientific">Ditylenchus destructor</name>
    <dbReference type="NCBI Taxonomy" id="166010"/>
    <lineage>
        <taxon>Eukaryota</taxon>
        <taxon>Metazoa</taxon>
        <taxon>Ecdysozoa</taxon>
        <taxon>Nematoda</taxon>
        <taxon>Chromadorea</taxon>
        <taxon>Rhabditida</taxon>
        <taxon>Tylenchina</taxon>
        <taxon>Tylenchomorpha</taxon>
        <taxon>Sphaerularioidea</taxon>
        <taxon>Anguinidae</taxon>
        <taxon>Anguininae</taxon>
        <taxon>Ditylenchus</taxon>
    </lineage>
</organism>
<dbReference type="PROSITE" id="PS51304">
    <property type="entry name" value="GALECTIN"/>
    <property type="match status" value="2"/>
</dbReference>
<dbReference type="PANTHER" id="PTHR11346">
    <property type="entry name" value="GALECTIN"/>
    <property type="match status" value="1"/>
</dbReference>
<dbReference type="AlphaFoldDB" id="A0AAD4RD23"/>
<dbReference type="SUPFAM" id="SSF49899">
    <property type="entry name" value="Concanavalin A-like lectins/glucanases"/>
    <property type="match status" value="2"/>
</dbReference>
<dbReference type="SMART" id="SM00276">
    <property type="entry name" value="GLECT"/>
    <property type="match status" value="2"/>
</dbReference>
<sequence length="416" mass="47839">MKSLDRFVESDDVHVQYQANGTLKAWIANNPQLFSFFMPSDQISSDFNGCKFVSDGPQSTTVVRFNVVAEDNSGSCGVRMLFVRPIALIVPMSDYPPQLPRAVNIALRPKDHRKQSIPYSLKVEVKPTMGQFLWFQGKIVSKGSTLVLRFIKGGPEYGVGTESVLLSIEARFEDGHLLLGSLTKWGGKWNDEEFADGCISKFQTDFDMSIRFGERDFEFYCRNELMAYYPYEYTDIPFSEIDYVYANGDIEIYRMRFAGDVFMVPYKSSFNSPHMMTGQRLYIIGVESVRDFVDNYWMYVDFYSEKEIIFRFWVDRKTKKITLNGDHGGTKNLDSFPFNTAGYGDRLRGGGFYLDFLLETDLFRIFVNNQEIGTYEHKVDLNDKRISHFEISGTLIIRSIEIGSISDIDIPEHNES</sequence>
<dbReference type="InterPro" id="IPR044156">
    <property type="entry name" value="Galectin-like"/>
</dbReference>
<keyword evidence="5" id="KW-1185">Reference proteome</keyword>
<keyword evidence="1 2" id="KW-0430">Lectin</keyword>
<gene>
    <name evidence="4" type="ORF">DdX_00150</name>
</gene>
<dbReference type="Proteomes" id="UP001201812">
    <property type="component" value="Unassembled WGS sequence"/>
</dbReference>
<evidence type="ECO:0000256" key="2">
    <source>
        <dbReference type="RuleBase" id="RU102079"/>
    </source>
</evidence>
<evidence type="ECO:0000313" key="4">
    <source>
        <dbReference type="EMBL" id="KAI1728001.1"/>
    </source>
</evidence>
<dbReference type="Gene3D" id="2.60.120.200">
    <property type="match status" value="2"/>
</dbReference>
<evidence type="ECO:0000313" key="5">
    <source>
        <dbReference type="Proteomes" id="UP001201812"/>
    </source>
</evidence>
<dbReference type="InterPro" id="IPR001079">
    <property type="entry name" value="Galectin_CRD"/>
</dbReference>
<protein>
    <recommendedName>
        <fullName evidence="2">Galectin</fullName>
    </recommendedName>
</protein>
<evidence type="ECO:0000259" key="3">
    <source>
        <dbReference type="PROSITE" id="PS51304"/>
    </source>
</evidence>
<feature type="domain" description="Galectin" evidence="3">
    <location>
        <begin position="119"/>
        <end position="258"/>
    </location>
</feature>
<reference evidence="4" key="1">
    <citation type="submission" date="2022-01" db="EMBL/GenBank/DDBJ databases">
        <title>Genome Sequence Resource for Two Populations of Ditylenchus destructor, the Migratory Endoparasitic Phytonematode.</title>
        <authorList>
            <person name="Zhang H."/>
            <person name="Lin R."/>
            <person name="Xie B."/>
        </authorList>
    </citation>
    <scope>NUCLEOTIDE SEQUENCE</scope>
    <source>
        <strain evidence="4">BazhouSP</strain>
    </source>
</reference>
<dbReference type="GO" id="GO:0030246">
    <property type="term" value="F:carbohydrate binding"/>
    <property type="evidence" value="ECO:0007669"/>
    <property type="project" value="UniProtKB-UniRule"/>
</dbReference>
<dbReference type="EMBL" id="JAKKPZ010000001">
    <property type="protein sequence ID" value="KAI1728001.1"/>
    <property type="molecule type" value="Genomic_DNA"/>
</dbReference>
<accession>A0AAD4RD23</accession>
<dbReference type="Pfam" id="PF00337">
    <property type="entry name" value="Gal-bind_lectin"/>
    <property type="match status" value="2"/>
</dbReference>
<evidence type="ECO:0000256" key="1">
    <source>
        <dbReference type="ARBA" id="ARBA00022734"/>
    </source>
</evidence>